<dbReference type="Gene3D" id="3.30.565.10">
    <property type="entry name" value="Histidine kinase-like ATPase, C-terminal domain"/>
    <property type="match status" value="1"/>
</dbReference>
<proteinExistence type="predicted"/>
<feature type="domain" description="PAC" evidence="8">
    <location>
        <begin position="426"/>
        <end position="477"/>
    </location>
</feature>
<feature type="domain" description="PAS" evidence="7">
    <location>
        <begin position="478"/>
        <end position="549"/>
    </location>
</feature>
<dbReference type="NCBIfam" id="TIGR00229">
    <property type="entry name" value="sensory_box"/>
    <property type="match status" value="4"/>
</dbReference>
<protein>
    <submittedName>
        <fullName evidence="9">PAS domain S-box protein</fullName>
    </submittedName>
</protein>
<dbReference type="InterPro" id="IPR003594">
    <property type="entry name" value="HATPase_dom"/>
</dbReference>
<dbReference type="InterPro" id="IPR000700">
    <property type="entry name" value="PAS-assoc_C"/>
</dbReference>
<dbReference type="Gene3D" id="1.20.5.1930">
    <property type="match status" value="1"/>
</dbReference>
<dbReference type="SUPFAM" id="SSF55874">
    <property type="entry name" value="ATPase domain of HSP90 chaperone/DNA topoisomerase II/histidine kinase"/>
    <property type="match status" value="1"/>
</dbReference>
<feature type="domain" description="PAC" evidence="8">
    <location>
        <begin position="304"/>
        <end position="356"/>
    </location>
</feature>
<dbReference type="GO" id="GO:0016020">
    <property type="term" value="C:membrane"/>
    <property type="evidence" value="ECO:0007669"/>
    <property type="project" value="InterPro"/>
</dbReference>
<feature type="region of interest" description="Disordered" evidence="5">
    <location>
        <begin position="27"/>
        <end position="47"/>
    </location>
</feature>
<dbReference type="SMART" id="SM00387">
    <property type="entry name" value="HATPase_c"/>
    <property type="match status" value="1"/>
</dbReference>
<dbReference type="PROSITE" id="PS50109">
    <property type="entry name" value="HIS_KIN"/>
    <property type="match status" value="1"/>
</dbReference>
<gene>
    <name evidence="9" type="ORF">FAZ69_23145</name>
</gene>
<dbReference type="GO" id="GO:0000155">
    <property type="term" value="F:phosphorelay sensor kinase activity"/>
    <property type="evidence" value="ECO:0007669"/>
    <property type="project" value="InterPro"/>
</dbReference>
<dbReference type="SMART" id="SM00086">
    <property type="entry name" value="PAC"/>
    <property type="match status" value="3"/>
</dbReference>
<comment type="caution">
    <text evidence="9">The sequence shown here is derived from an EMBL/GenBank/DDBJ whole genome shotgun (WGS) entry which is preliminary data.</text>
</comment>
<evidence type="ECO:0000313" key="9">
    <source>
        <dbReference type="EMBL" id="TKC83921.1"/>
    </source>
</evidence>
<feature type="domain" description="PAS" evidence="7">
    <location>
        <begin position="231"/>
        <end position="301"/>
    </location>
</feature>
<dbReference type="PROSITE" id="PS50112">
    <property type="entry name" value="PAS"/>
    <property type="match status" value="4"/>
</dbReference>
<dbReference type="Pfam" id="PF07730">
    <property type="entry name" value="HisKA_3"/>
    <property type="match status" value="1"/>
</dbReference>
<dbReference type="Proteomes" id="UP000305539">
    <property type="component" value="Unassembled WGS sequence"/>
</dbReference>
<feature type="coiled-coil region" evidence="4">
    <location>
        <begin position="594"/>
        <end position="621"/>
    </location>
</feature>
<dbReference type="Gene3D" id="3.30.450.20">
    <property type="entry name" value="PAS domain"/>
    <property type="match status" value="4"/>
</dbReference>
<keyword evidence="2" id="KW-0418">Kinase</keyword>
<evidence type="ECO:0000256" key="5">
    <source>
        <dbReference type="SAM" id="MobiDB-lite"/>
    </source>
</evidence>
<dbReference type="OrthoDB" id="8752517at2"/>
<evidence type="ECO:0000259" key="8">
    <source>
        <dbReference type="PROSITE" id="PS50113"/>
    </source>
</evidence>
<keyword evidence="4" id="KW-0175">Coiled coil</keyword>
<name>A0A4U1HRF9_9BURK</name>
<evidence type="ECO:0000256" key="3">
    <source>
        <dbReference type="ARBA" id="ARBA00023012"/>
    </source>
</evidence>
<dbReference type="Pfam" id="PF02518">
    <property type="entry name" value="HATPase_c"/>
    <property type="match status" value="1"/>
</dbReference>
<dbReference type="InterPro" id="IPR005467">
    <property type="entry name" value="His_kinase_dom"/>
</dbReference>
<dbReference type="InterPro" id="IPR036890">
    <property type="entry name" value="HATPase_C_sf"/>
</dbReference>
<evidence type="ECO:0000256" key="4">
    <source>
        <dbReference type="SAM" id="Coils"/>
    </source>
</evidence>
<evidence type="ECO:0000256" key="1">
    <source>
        <dbReference type="ARBA" id="ARBA00022679"/>
    </source>
</evidence>
<dbReference type="CDD" id="cd00130">
    <property type="entry name" value="PAS"/>
    <property type="match status" value="4"/>
</dbReference>
<dbReference type="InterPro" id="IPR011712">
    <property type="entry name" value="Sig_transdc_His_kin_sub3_dim/P"/>
</dbReference>
<dbReference type="GO" id="GO:0046983">
    <property type="term" value="F:protein dimerization activity"/>
    <property type="evidence" value="ECO:0007669"/>
    <property type="project" value="InterPro"/>
</dbReference>
<dbReference type="InterPro" id="IPR001610">
    <property type="entry name" value="PAC"/>
</dbReference>
<dbReference type="CDD" id="cd16917">
    <property type="entry name" value="HATPase_UhpB-NarQ-NarX-like"/>
    <property type="match status" value="1"/>
</dbReference>
<dbReference type="SUPFAM" id="SSF55785">
    <property type="entry name" value="PYP-like sensor domain (PAS domain)"/>
    <property type="match status" value="4"/>
</dbReference>
<evidence type="ECO:0000313" key="10">
    <source>
        <dbReference type="Proteomes" id="UP000305539"/>
    </source>
</evidence>
<feature type="domain" description="Histidine kinase" evidence="6">
    <location>
        <begin position="629"/>
        <end position="819"/>
    </location>
</feature>
<dbReference type="PANTHER" id="PTHR24421:SF59">
    <property type="entry name" value="OXYGEN SENSOR HISTIDINE KINASE NREB"/>
    <property type="match status" value="1"/>
</dbReference>
<feature type="domain" description="PAC" evidence="8">
    <location>
        <begin position="550"/>
        <end position="603"/>
    </location>
</feature>
<dbReference type="InterPro" id="IPR013656">
    <property type="entry name" value="PAS_4"/>
</dbReference>
<reference evidence="9 10" key="1">
    <citation type="submission" date="2019-04" db="EMBL/GenBank/DDBJ databases">
        <title>Trinickia sp. 7GSK02, isolated from subtropical forest soil.</title>
        <authorList>
            <person name="Gao Z.-H."/>
            <person name="Qiu L.-H."/>
        </authorList>
    </citation>
    <scope>NUCLEOTIDE SEQUENCE [LARGE SCALE GENOMIC DNA]</scope>
    <source>
        <strain evidence="9 10">7GSK02</strain>
    </source>
</reference>
<feature type="domain" description="PAC" evidence="8">
    <location>
        <begin position="179"/>
        <end position="230"/>
    </location>
</feature>
<dbReference type="PROSITE" id="PS50113">
    <property type="entry name" value="PAC"/>
    <property type="match status" value="4"/>
</dbReference>
<keyword evidence="1" id="KW-0808">Transferase</keyword>
<evidence type="ECO:0000259" key="7">
    <source>
        <dbReference type="PROSITE" id="PS50112"/>
    </source>
</evidence>
<dbReference type="InterPro" id="IPR000014">
    <property type="entry name" value="PAS"/>
</dbReference>
<dbReference type="AlphaFoldDB" id="A0A4U1HRF9"/>
<dbReference type="PANTHER" id="PTHR24421">
    <property type="entry name" value="NITRATE/NITRITE SENSOR PROTEIN NARX-RELATED"/>
    <property type="match status" value="1"/>
</dbReference>
<dbReference type="InterPro" id="IPR035965">
    <property type="entry name" value="PAS-like_dom_sf"/>
</dbReference>
<dbReference type="InterPro" id="IPR050482">
    <property type="entry name" value="Sensor_HK_TwoCompSys"/>
</dbReference>
<evidence type="ECO:0000256" key="2">
    <source>
        <dbReference type="ARBA" id="ARBA00022777"/>
    </source>
</evidence>
<dbReference type="Pfam" id="PF08448">
    <property type="entry name" value="PAS_4"/>
    <property type="match status" value="4"/>
</dbReference>
<sequence>MANPRWRWRDHPTLAVGSCANDASISASGEMVAGPPDTGPARASTPCRQYSGPRLHWRWCRHGVAGRQAAPSRHHCRWNMSESQRDETAVSTQRAQQALRESEARYRQIFENVSDALYVVEAAPEGRFRMLEVNPACERLFGAPREALLGSFVDEALPSKAASVLCDAYRRCASAAAKRDEELTLDLPRGQLHCRSTLMPELDASGNVLRIAGIARDITAHKHAEERPHANEQTFRAVVEHSPDYIARYDLDYRRIYANPALLSLMECSAGELLGKTPAEVSLFVDRAHYMALLRRVVETGTQAVGEMLLKDTSGAFHWGHMRVVPEFGSDGKVASMLAIYRDVDELKRNEQLFRALAENFPDFICRFDRECRFTYVNPAVIRVMGTPLERFIGKQPSDMASPGDVDKNRLLEAAIRRAFSEGKENCQEVTWITLEGERIFEVRHIPEMTPEGRVVSVLGVARDITRLRATEQALRDSERAFRTLAENAPDPIVRYDRACLRTYVNPEFERLAGLDASLLLGKPAGEGRGSPQVAERLKAMLHEIMQSGVTTKFELVWDDGVKERCWYIQAVPEFGADGAIQSVLTVWHDITAHKEAERRLRESYEMLRELTSRRETAREEERTRIARELHDELGQQLTGLRMGVSTLRIVFARDNPALAEHIQKLLAVNDRTIEVLREVVTSLRPTAMDAGIVAALEWLAAEFSRDGGAQCRLLIPEEGIPLDEDRAIALFRIVQEALTNVARHAGASEVVIGLRQAGDDCVLEVRDDGRGFDPDAIRRNSFGLAGMKERVMMLGGKITVASSRGAGTVINVRVPVRQPGREMGR</sequence>
<keyword evidence="3" id="KW-0902">Two-component regulatory system</keyword>
<evidence type="ECO:0000259" key="6">
    <source>
        <dbReference type="PROSITE" id="PS50109"/>
    </source>
</evidence>
<accession>A0A4U1HRF9</accession>
<dbReference type="EMBL" id="SWJE01000013">
    <property type="protein sequence ID" value="TKC83921.1"/>
    <property type="molecule type" value="Genomic_DNA"/>
</dbReference>
<organism evidence="9 10">
    <name type="scientific">Trinickia terrae</name>
    <dbReference type="NCBI Taxonomy" id="2571161"/>
    <lineage>
        <taxon>Bacteria</taxon>
        <taxon>Pseudomonadati</taxon>
        <taxon>Pseudomonadota</taxon>
        <taxon>Betaproteobacteria</taxon>
        <taxon>Burkholderiales</taxon>
        <taxon>Burkholderiaceae</taxon>
        <taxon>Trinickia</taxon>
    </lineage>
</organism>
<keyword evidence="10" id="KW-1185">Reference proteome</keyword>
<feature type="domain" description="PAS" evidence="7">
    <location>
        <begin position="102"/>
        <end position="150"/>
    </location>
</feature>
<feature type="domain" description="PAS" evidence="7">
    <location>
        <begin position="350"/>
        <end position="423"/>
    </location>
</feature>
<dbReference type="SMART" id="SM00091">
    <property type="entry name" value="PAS"/>
    <property type="match status" value="4"/>
</dbReference>